<dbReference type="PANTHER" id="PTHR38479">
    <property type="entry name" value="LMO0824 PROTEIN"/>
    <property type="match status" value="1"/>
</dbReference>
<dbReference type="Pfam" id="PF06224">
    <property type="entry name" value="AlkZ-like"/>
    <property type="match status" value="1"/>
</dbReference>
<gene>
    <name evidence="1" type="ORF">E6H01_01145</name>
</gene>
<evidence type="ECO:0000313" key="2">
    <source>
        <dbReference type="Proteomes" id="UP000319353"/>
    </source>
</evidence>
<dbReference type="PANTHER" id="PTHR38479:SF2">
    <property type="entry name" value="WINGED HELIX DNA-BINDING DOMAIN-CONTAINING PROTEIN"/>
    <property type="match status" value="1"/>
</dbReference>
<dbReference type="InterPro" id="IPR009351">
    <property type="entry name" value="AlkZ-like"/>
</dbReference>
<dbReference type="AlphaFoldDB" id="A0A537LF01"/>
<keyword evidence="1" id="KW-0238">DNA-binding</keyword>
<comment type="caution">
    <text evidence="1">The sequence shown here is derived from an EMBL/GenBank/DDBJ whole genome shotgun (WGS) entry which is preliminary data.</text>
</comment>
<evidence type="ECO:0000313" key="1">
    <source>
        <dbReference type="EMBL" id="TMJ06593.1"/>
    </source>
</evidence>
<dbReference type="Proteomes" id="UP000319353">
    <property type="component" value="Unassembled WGS sequence"/>
</dbReference>
<name>A0A537LF01_9BACT</name>
<sequence>MKHPVANAIRPKTTRGAAARVTWSQVTAFRLSGHHLLERAPARALISVVGEMAGAQAQVLSAAQISLWARVRDLRVEDVDAALRERTLVKAWCMRRTLHLLPSEDLGIFVRGSARRAEREIRWVRGRGISDRVLEELIDAALRVLDQPLTGRELIERASRSLGVRTRAIRGEGWGSRTRVPGVAVGGLTFPARYLLHLVGARGVVCSGPSRGNEPTFVRADAWIPQWRDVPRERAEKELLRRYLRAFGPATPSDFAMWTGIPLTEAREIWAREEADIAPVSVDGWGAAVLRDDLHELEGVEFERPPVRLLPYFDSFLLGHREREHLVAMRDRKRVYRAQGWIAPVVLVDGRAVGVWAHAWEGNRLRVGVTKFASISRRITAGIREEARDLGRFLGGPNVDVQIAFR</sequence>
<organism evidence="1 2">
    <name type="scientific">Candidatus Segetimicrobium genomatis</name>
    <dbReference type="NCBI Taxonomy" id="2569760"/>
    <lineage>
        <taxon>Bacteria</taxon>
        <taxon>Bacillati</taxon>
        <taxon>Candidatus Sysuimicrobiota</taxon>
        <taxon>Candidatus Sysuimicrobiia</taxon>
        <taxon>Candidatus Sysuimicrobiales</taxon>
        <taxon>Candidatus Segetimicrobiaceae</taxon>
        <taxon>Candidatus Segetimicrobium</taxon>
    </lineage>
</organism>
<accession>A0A537LF01</accession>
<dbReference type="GO" id="GO:0003677">
    <property type="term" value="F:DNA binding"/>
    <property type="evidence" value="ECO:0007669"/>
    <property type="project" value="UniProtKB-KW"/>
</dbReference>
<protein>
    <submittedName>
        <fullName evidence="1">Winged helix DNA-binding domain-containing protein</fullName>
    </submittedName>
</protein>
<reference evidence="1 2" key="1">
    <citation type="journal article" date="2019" name="Nat. Microbiol.">
        <title>Mediterranean grassland soil C-N compound turnover is dependent on rainfall and depth, and is mediated by genomically divergent microorganisms.</title>
        <authorList>
            <person name="Diamond S."/>
            <person name="Andeer P.F."/>
            <person name="Li Z."/>
            <person name="Crits-Christoph A."/>
            <person name="Burstein D."/>
            <person name="Anantharaman K."/>
            <person name="Lane K.R."/>
            <person name="Thomas B.C."/>
            <person name="Pan C."/>
            <person name="Northen T.R."/>
            <person name="Banfield J.F."/>
        </authorList>
    </citation>
    <scope>NUCLEOTIDE SEQUENCE [LARGE SCALE GENOMIC DNA]</scope>
    <source>
        <strain evidence="1">NP_4</strain>
    </source>
</reference>
<dbReference type="EMBL" id="VBAL01000011">
    <property type="protein sequence ID" value="TMJ06593.1"/>
    <property type="molecule type" value="Genomic_DNA"/>
</dbReference>
<proteinExistence type="predicted"/>